<evidence type="ECO:0000313" key="1">
    <source>
        <dbReference type="EMBL" id="AUG51368.1"/>
    </source>
</evidence>
<dbReference type="Proteomes" id="UP000233458">
    <property type="component" value="Chromosome"/>
</dbReference>
<reference evidence="2 4" key="1">
    <citation type="submission" date="2017-09" db="EMBL/GenBank/DDBJ databases">
        <title>Biodiversity and function of Thalassospira species in the particle-attached aromatic-hydrocarbon-degrading consortia from the surface seawater of the South China Sea.</title>
        <authorList>
            <person name="Dong C."/>
            <person name="Liu R."/>
            <person name="Shao Z."/>
        </authorList>
    </citation>
    <scope>NUCLEOTIDE SEQUENCE [LARGE SCALE GENOMIC DNA]</scope>
    <source>
        <strain evidence="2 4">CSC1P2</strain>
    </source>
</reference>
<accession>A0A2N3KSP1</accession>
<dbReference type="AlphaFoldDB" id="A0A2N3KSP1"/>
<evidence type="ECO:0000313" key="2">
    <source>
        <dbReference type="EMBL" id="PKR53574.1"/>
    </source>
</evidence>
<keyword evidence="3" id="KW-1185">Reference proteome</keyword>
<proteinExistence type="predicted"/>
<organism evidence="2 4">
    <name type="scientific">Thalassospira marina</name>
    <dbReference type="NCBI Taxonomy" id="2048283"/>
    <lineage>
        <taxon>Bacteria</taxon>
        <taxon>Pseudomonadati</taxon>
        <taxon>Pseudomonadota</taxon>
        <taxon>Alphaproteobacteria</taxon>
        <taxon>Rhodospirillales</taxon>
        <taxon>Thalassospiraceae</taxon>
        <taxon>Thalassospira</taxon>
    </lineage>
</organism>
<gene>
    <name evidence="2" type="ORF">COO20_13625</name>
    <name evidence="1" type="ORF">CSC3H3_00520</name>
</gene>
<dbReference type="Proteomes" id="UP000233597">
    <property type="component" value="Unassembled WGS sequence"/>
</dbReference>
<dbReference type="EMBL" id="CP024199">
    <property type="protein sequence ID" value="AUG51368.1"/>
    <property type="molecule type" value="Genomic_DNA"/>
</dbReference>
<sequence>MKFLHPQHFQMHGQVSLLPGKVTFVKYAICKDIFFAPVMHSQSQSCPGAMWQFFEIKLAACFPRIAVPGAHNFACKFHRGNFAIMHALRPIFFFVWKANE</sequence>
<name>A0A2N3KSP1_9PROT</name>
<dbReference type="KEGG" id="thac:CSC3H3_00520"/>
<evidence type="ECO:0000313" key="4">
    <source>
        <dbReference type="Proteomes" id="UP000233597"/>
    </source>
</evidence>
<evidence type="ECO:0000313" key="3">
    <source>
        <dbReference type="Proteomes" id="UP000233458"/>
    </source>
</evidence>
<reference evidence="1 3" key="2">
    <citation type="submission" date="2017-10" db="EMBL/GenBank/DDBJ databases">
        <title>Biodiversity and function of Thalassospira species in the particle-attached aromatic-hydrocarbon-degrading consortia from the surface seawater of the China South Sea.</title>
        <authorList>
            <person name="Dong C."/>
            <person name="Liu R."/>
            <person name="Shao Z."/>
        </authorList>
    </citation>
    <scope>NUCLEOTIDE SEQUENCE [LARGE SCALE GENOMIC DNA]</scope>
    <source>
        <strain evidence="1 3">CSC3H3</strain>
    </source>
</reference>
<protein>
    <submittedName>
        <fullName evidence="2">Uncharacterized protein</fullName>
    </submittedName>
</protein>
<dbReference type="EMBL" id="NWTK01000008">
    <property type="protein sequence ID" value="PKR53574.1"/>
    <property type="molecule type" value="Genomic_DNA"/>
</dbReference>